<sequence length="264" mass="29291">MSVSLDLELNSLEFEVLWEHLQLGDKPTELNTLSHGASDEERAHFRRRAWDSLEQKGRAEDGRLDVELEDLLGLLARPNRSIDVRFSWRVGENMEKVLPEVKALCSAVGDTGVLAVHDGDRYRFGWIRSTGLAPAAAGLLPQGPPGRIPSVTLAADVLEEAVTQAAEQGPLFQRILVGRGIRPEDAKLLWEIGDADRTLFAQFGATARDQYGRNNRAEGVLNVFDIPAGRCASRERGGWINFFGADHRKVAEQLDKMLLEVAER</sequence>
<organism evidence="5 6">
    <name type="scientific">Crossiella equi</name>
    <dbReference type="NCBI Taxonomy" id="130796"/>
    <lineage>
        <taxon>Bacteria</taxon>
        <taxon>Bacillati</taxon>
        <taxon>Actinomycetota</taxon>
        <taxon>Actinomycetes</taxon>
        <taxon>Pseudonocardiales</taxon>
        <taxon>Pseudonocardiaceae</taxon>
        <taxon>Crossiella</taxon>
    </lineage>
</organism>
<gene>
    <name evidence="5" type="ORF">JOF53_005635</name>
</gene>
<proteinExistence type="inferred from homology"/>
<keyword evidence="6" id="KW-1185">Reference proteome</keyword>
<dbReference type="Proteomes" id="UP001519363">
    <property type="component" value="Unassembled WGS sequence"/>
</dbReference>
<keyword evidence="3" id="KW-0963">Cytoplasm</keyword>
<dbReference type="EMBL" id="JAGIOO010000001">
    <property type="protein sequence ID" value="MBP2476763.1"/>
    <property type="molecule type" value="Genomic_DNA"/>
</dbReference>
<dbReference type="Pfam" id="PF14011">
    <property type="entry name" value="ESX-1_EspG"/>
    <property type="match status" value="1"/>
</dbReference>
<dbReference type="RefSeq" id="WP_086786364.1">
    <property type="nucleotide sequence ID" value="NZ_JAGIOO010000001.1"/>
</dbReference>
<accession>A0ABS5AJL7</accession>
<evidence type="ECO:0000313" key="6">
    <source>
        <dbReference type="Proteomes" id="UP001519363"/>
    </source>
</evidence>
<evidence type="ECO:0000313" key="5">
    <source>
        <dbReference type="EMBL" id="MBP2476763.1"/>
    </source>
</evidence>
<reference evidence="5 6" key="1">
    <citation type="submission" date="2021-03" db="EMBL/GenBank/DDBJ databases">
        <title>Sequencing the genomes of 1000 actinobacteria strains.</title>
        <authorList>
            <person name="Klenk H.-P."/>
        </authorList>
    </citation>
    <scope>NUCLEOTIDE SEQUENCE [LARGE SCALE GENOMIC DNA]</scope>
    <source>
        <strain evidence="5 6">DSM 44580</strain>
    </source>
</reference>
<name>A0ABS5AJL7_9PSEU</name>
<dbReference type="InterPro" id="IPR025734">
    <property type="entry name" value="EspG"/>
</dbReference>
<evidence type="ECO:0008006" key="7">
    <source>
        <dbReference type="Google" id="ProtNLM"/>
    </source>
</evidence>
<keyword evidence="4" id="KW-0143">Chaperone</keyword>
<protein>
    <recommendedName>
        <fullName evidence="7">ESX secretion-associated protein EspG</fullName>
    </recommendedName>
</protein>
<comment type="subcellular location">
    <subcellularLocation>
        <location evidence="1">Cytoplasm</location>
    </subcellularLocation>
</comment>
<comment type="caution">
    <text evidence="5">The sequence shown here is derived from an EMBL/GenBank/DDBJ whole genome shotgun (WGS) entry which is preliminary data.</text>
</comment>
<evidence type="ECO:0000256" key="4">
    <source>
        <dbReference type="ARBA" id="ARBA00023186"/>
    </source>
</evidence>
<evidence type="ECO:0000256" key="2">
    <source>
        <dbReference type="ARBA" id="ARBA00006411"/>
    </source>
</evidence>
<evidence type="ECO:0000256" key="3">
    <source>
        <dbReference type="ARBA" id="ARBA00022490"/>
    </source>
</evidence>
<evidence type="ECO:0000256" key="1">
    <source>
        <dbReference type="ARBA" id="ARBA00004496"/>
    </source>
</evidence>
<comment type="similarity">
    <text evidence="2">Belongs to the EspG family.</text>
</comment>